<feature type="region of interest" description="Disordered" evidence="1">
    <location>
        <begin position="238"/>
        <end position="272"/>
    </location>
</feature>
<dbReference type="EMBL" id="CM000642">
    <property type="protein sequence ID" value="EED92215.1"/>
    <property type="molecule type" value="Genomic_DNA"/>
</dbReference>
<dbReference type="GeneID" id="7442313"/>
<dbReference type="GO" id="GO:0005576">
    <property type="term" value="C:extracellular region"/>
    <property type="evidence" value="ECO:0007669"/>
    <property type="project" value="InterPro"/>
</dbReference>
<dbReference type="SUPFAM" id="SSF57625">
    <property type="entry name" value="Invertebrate chitin-binding proteins"/>
    <property type="match status" value="1"/>
</dbReference>
<organism evidence="3 4">
    <name type="scientific">Thalassiosira pseudonana</name>
    <name type="common">Marine diatom</name>
    <name type="synonym">Cyclotella nana</name>
    <dbReference type="NCBI Taxonomy" id="35128"/>
    <lineage>
        <taxon>Eukaryota</taxon>
        <taxon>Sar</taxon>
        <taxon>Stramenopiles</taxon>
        <taxon>Ochrophyta</taxon>
        <taxon>Bacillariophyta</taxon>
        <taxon>Coscinodiscophyceae</taxon>
        <taxon>Thalassiosirophycidae</taxon>
        <taxon>Thalassiosirales</taxon>
        <taxon>Thalassiosiraceae</taxon>
        <taxon>Thalassiosira</taxon>
    </lineage>
</organism>
<protein>
    <recommendedName>
        <fullName evidence="2">Chitin-binding type-2 domain-containing protein</fullName>
    </recommendedName>
</protein>
<dbReference type="InterPro" id="IPR002557">
    <property type="entry name" value="Chitin-bd_dom"/>
</dbReference>
<evidence type="ECO:0000259" key="2">
    <source>
        <dbReference type="PROSITE" id="PS50940"/>
    </source>
</evidence>
<evidence type="ECO:0000313" key="4">
    <source>
        <dbReference type="Proteomes" id="UP000001449"/>
    </source>
</evidence>
<dbReference type="KEGG" id="tps:THAPSDRAFT_22939"/>
<dbReference type="AlphaFoldDB" id="B8C405"/>
<dbReference type="HOGENOM" id="CLU_533760_0_0_1"/>
<proteinExistence type="predicted"/>
<name>B8C405_THAPS</name>
<dbReference type="InParanoid" id="B8C405"/>
<reference evidence="3 4" key="2">
    <citation type="journal article" date="2008" name="Nature">
        <title>The Phaeodactylum genome reveals the evolutionary history of diatom genomes.</title>
        <authorList>
            <person name="Bowler C."/>
            <person name="Allen A.E."/>
            <person name="Badger J.H."/>
            <person name="Grimwood J."/>
            <person name="Jabbari K."/>
            <person name="Kuo A."/>
            <person name="Maheswari U."/>
            <person name="Martens C."/>
            <person name="Maumus F."/>
            <person name="Otillar R.P."/>
            <person name="Rayko E."/>
            <person name="Salamov A."/>
            <person name="Vandepoele K."/>
            <person name="Beszteri B."/>
            <person name="Gruber A."/>
            <person name="Heijde M."/>
            <person name="Katinka M."/>
            <person name="Mock T."/>
            <person name="Valentin K."/>
            <person name="Verret F."/>
            <person name="Berges J.A."/>
            <person name="Brownlee C."/>
            <person name="Cadoret J.P."/>
            <person name="Chiovitti A."/>
            <person name="Choi C.J."/>
            <person name="Coesel S."/>
            <person name="De Martino A."/>
            <person name="Detter J.C."/>
            <person name="Durkin C."/>
            <person name="Falciatore A."/>
            <person name="Fournet J."/>
            <person name="Haruta M."/>
            <person name="Huysman M.J."/>
            <person name="Jenkins B.D."/>
            <person name="Jiroutova K."/>
            <person name="Jorgensen R.E."/>
            <person name="Joubert Y."/>
            <person name="Kaplan A."/>
            <person name="Kroger N."/>
            <person name="Kroth P.G."/>
            <person name="La Roche J."/>
            <person name="Lindquist E."/>
            <person name="Lommer M."/>
            <person name="Martin-Jezequel V."/>
            <person name="Lopez P.J."/>
            <person name="Lucas S."/>
            <person name="Mangogna M."/>
            <person name="McGinnis K."/>
            <person name="Medlin L.K."/>
            <person name="Montsant A."/>
            <person name="Oudot-Le Secq M.P."/>
            <person name="Napoli C."/>
            <person name="Obornik M."/>
            <person name="Parker M.S."/>
            <person name="Petit J.L."/>
            <person name="Porcel B.M."/>
            <person name="Poulsen N."/>
            <person name="Robison M."/>
            <person name="Rychlewski L."/>
            <person name="Rynearson T.A."/>
            <person name="Schmutz J."/>
            <person name="Shapiro H."/>
            <person name="Siaut M."/>
            <person name="Stanley M."/>
            <person name="Sussman M.R."/>
            <person name="Taylor A.R."/>
            <person name="Vardi A."/>
            <person name="von Dassow P."/>
            <person name="Vyverman W."/>
            <person name="Willis A."/>
            <person name="Wyrwicz L.S."/>
            <person name="Rokhsar D.S."/>
            <person name="Weissenbach J."/>
            <person name="Armbrust E.V."/>
            <person name="Green B.R."/>
            <person name="Van de Peer Y."/>
            <person name="Grigoriev I.V."/>
        </authorList>
    </citation>
    <scope>NUCLEOTIDE SEQUENCE [LARGE SCALE GENOMIC DNA]</scope>
    <source>
        <strain evidence="3 4">CCMP1335</strain>
    </source>
</reference>
<feature type="region of interest" description="Disordered" evidence="1">
    <location>
        <begin position="82"/>
        <end position="162"/>
    </location>
</feature>
<dbReference type="InterPro" id="IPR036508">
    <property type="entry name" value="Chitin-bd_dom_sf"/>
</dbReference>
<feature type="compositionally biased region" description="Polar residues" evidence="1">
    <location>
        <begin position="257"/>
        <end position="270"/>
    </location>
</feature>
<keyword evidence="4" id="KW-1185">Reference proteome</keyword>
<dbReference type="SMART" id="SM00494">
    <property type="entry name" value="ChtBD2"/>
    <property type="match status" value="1"/>
</dbReference>
<evidence type="ECO:0000313" key="3">
    <source>
        <dbReference type="EMBL" id="EED92215.1"/>
    </source>
</evidence>
<accession>B8C405</accession>
<dbReference type="PaxDb" id="35128-Thaps22939"/>
<feature type="compositionally biased region" description="Polar residues" evidence="1">
    <location>
        <begin position="238"/>
        <end position="247"/>
    </location>
</feature>
<evidence type="ECO:0000256" key="1">
    <source>
        <dbReference type="SAM" id="MobiDB-lite"/>
    </source>
</evidence>
<dbReference type="RefSeq" id="XP_002290463.1">
    <property type="nucleotide sequence ID" value="XM_002290427.1"/>
</dbReference>
<feature type="compositionally biased region" description="Polar residues" evidence="1">
    <location>
        <begin position="142"/>
        <end position="159"/>
    </location>
</feature>
<reference evidence="3 4" key="1">
    <citation type="journal article" date="2004" name="Science">
        <title>The genome of the diatom Thalassiosira pseudonana: ecology, evolution, and metabolism.</title>
        <authorList>
            <person name="Armbrust E.V."/>
            <person name="Berges J.A."/>
            <person name="Bowler C."/>
            <person name="Green B.R."/>
            <person name="Martinez D."/>
            <person name="Putnam N.H."/>
            <person name="Zhou S."/>
            <person name="Allen A.E."/>
            <person name="Apt K.E."/>
            <person name="Bechner M."/>
            <person name="Brzezinski M.A."/>
            <person name="Chaal B.K."/>
            <person name="Chiovitti A."/>
            <person name="Davis A.K."/>
            <person name="Demarest M.S."/>
            <person name="Detter J.C."/>
            <person name="Glavina T."/>
            <person name="Goodstein D."/>
            <person name="Hadi M.Z."/>
            <person name="Hellsten U."/>
            <person name="Hildebrand M."/>
            <person name="Jenkins B.D."/>
            <person name="Jurka J."/>
            <person name="Kapitonov V.V."/>
            <person name="Kroger N."/>
            <person name="Lau W.W."/>
            <person name="Lane T.W."/>
            <person name="Larimer F.W."/>
            <person name="Lippmeier J.C."/>
            <person name="Lucas S."/>
            <person name="Medina M."/>
            <person name="Montsant A."/>
            <person name="Obornik M."/>
            <person name="Parker M.S."/>
            <person name="Palenik B."/>
            <person name="Pazour G.J."/>
            <person name="Richardson P.M."/>
            <person name="Rynearson T.A."/>
            <person name="Saito M.A."/>
            <person name="Schwartz D.C."/>
            <person name="Thamatrakoln K."/>
            <person name="Valentin K."/>
            <person name="Vardi A."/>
            <person name="Wilkerson F.P."/>
            <person name="Rokhsar D.S."/>
        </authorList>
    </citation>
    <scope>NUCLEOTIDE SEQUENCE [LARGE SCALE GENOMIC DNA]</scope>
    <source>
        <strain evidence="3 4">CCMP1335</strain>
    </source>
</reference>
<dbReference type="Pfam" id="PF01607">
    <property type="entry name" value="CBM_14"/>
    <property type="match status" value="1"/>
</dbReference>
<gene>
    <name evidence="3" type="ORF">THAPSDRAFT_22939</name>
</gene>
<sequence length="511" mass="55756">MCFADTVNCFYDADLVPTAVPMMAPVTGDSSRSPVTMAPVSYGDPSNSHDSDCVNGLTCHGNVPNCNIVDMLNDLTFAPSATPSASPVSKALSASPLRSPSKSPSLSPMRSPSSQPSFFPEGPSIMQPLNPNDAFDPYEYDNSPSQGNNYNRLPTSKPTSKPVDLYTTEEVDSMPAVNPVNMYVPKNHQFCGSSFQDAVDHCSLQTHCPDKTCSTGQTCYSYLDEFSGVHHCNASKMNESTPTNSYDYPSRRPTLRPTMQQTRPRPSPTKSPVKIVNGLCATSIEELGAPFQKAQECSNVNPCPGDLICFHDDEFDSHTIKPTTSPSTTTVGSPDRPEFGIDNNVGVEAESGAALCPGIYTGWVVKENCQQFYWCNNGDADAVLACEDGYRFDVDLVTCIVADEVDCDTGREENHDANELPTTTRPTITIELSRLVTKELRLMVQKRSIYHVCNRSSPDVSLKLNVVFLPPFDFIPPNPKTFFSKKLDTILPAEAPGEMLVQSRVVFPFAC</sequence>
<feature type="compositionally biased region" description="Low complexity" evidence="1">
    <location>
        <begin position="82"/>
        <end position="124"/>
    </location>
</feature>
<dbReference type="Gene3D" id="2.170.140.10">
    <property type="entry name" value="Chitin binding domain"/>
    <property type="match status" value="1"/>
</dbReference>
<dbReference type="PROSITE" id="PS50940">
    <property type="entry name" value="CHIT_BIND_II"/>
    <property type="match status" value="1"/>
</dbReference>
<feature type="domain" description="Chitin-binding type-2" evidence="2">
    <location>
        <begin position="353"/>
        <end position="409"/>
    </location>
</feature>
<dbReference type="Proteomes" id="UP000001449">
    <property type="component" value="Chromosome 5"/>
</dbReference>
<dbReference type="GO" id="GO:0008061">
    <property type="term" value="F:chitin binding"/>
    <property type="evidence" value="ECO:0007669"/>
    <property type="project" value="InterPro"/>
</dbReference>